<evidence type="ECO:0000259" key="6">
    <source>
        <dbReference type="PROSITE" id="PS51507"/>
    </source>
</evidence>
<dbReference type="STRING" id="8005.ENSEEEP00000040166"/>
<reference evidence="7" key="5">
    <citation type="submission" date="2025-09" db="UniProtKB">
        <authorList>
            <consortium name="Ensembl"/>
        </authorList>
    </citation>
    <scope>IDENTIFICATION</scope>
</reference>
<reference evidence="8" key="1">
    <citation type="journal article" date="2014" name="Science">
        <title>Nonhuman genetics. Genomic basis for the convergent evolution of electric organs.</title>
        <authorList>
            <person name="Gallant J.R."/>
            <person name="Traeger L.L."/>
            <person name="Volkening J.D."/>
            <person name="Moffett H."/>
            <person name="Chen P.H."/>
            <person name="Novina C.D."/>
            <person name="Phillips G.N.Jr."/>
            <person name="Anand R."/>
            <person name="Wells G.B."/>
            <person name="Pinch M."/>
            <person name="Guth R."/>
            <person name="Unguez G.A."/>
            <person name="Albert J.S."/>
            <person name="Zakon H.H."/>
            <person name="Samanta M.P."/>
            <person name="Sussman M.R."/>
        </authorList>
    </citation>
    <scope>NUCLEOTIDE SEQUENCE [LARGE SCALE GENOMIC DNA]</scope>
</reference>
<dbReference type="SUPFAM" id="SSF49879">
    <property type="entry name" value="SMAD/FHA domain"/>
    <property type="match status" value="1"/>
</dbReference>
<evidence type="ECO:0000313" key="8">
    <source>
        <dbReference type="Proteomes" id="UP000314983"/>
    </source>
</evidence>
<dbReference type="GO" id="GO:0005634">
    <property type="term" value="C:nucleus"/>
    <property type="evidence" value="ECO:0007669"/>
    <property type="project" value="UniProtKB-SubCell"/>
</dbReference>
<comment type="subcellular location">
    <subcellularLocation>
        <location evidence="1">Nucleus</location>
    </subcellularLocation>
</comment>
<dbReference type="GO" id="GO:0000978">
    <property type="term" value="F:RNA polymerase II cis-regulatory region sequence-specific DNA binding"/>
    <property type="evidence" value="ECO:0007669"/>
    <property type="project" value="TreeGrafter"/>
</dbReference>
<sequence length="476" mass="53292">MAQSKPLFIPWLRQQIDSGRFPGVHWVNQDHTLFCIPWKHALRQDANSDDVLIFKAWAQTNVGSVDKIHGDPSVWKRNFRSALRAKHFKLEVDSKNDSANPHKIFRWPEETHSSGESKEASQDCDIAVPICDSLYLADDKIFRDGSTPPNFLEHCLMGLDIGPNQDDQKPEMDHLLFLNQPVGGGQYPEMAIPEVPLLSQTVTVKDTFPTQETITTSGAAGGVLQTSPAEGTLALSQFSPLEGAFAGEQYHTEEPVMGDQVTIKDTPSDSCSNQFSTHYKVVVYYKGSRVFDKVVENEAGFRIVCRNRPCLMSDSLSVVELPTPDSILDQTQARLTMDILTNLGGLEVRRSGGILLGHRWGDSRVYWGQCKHEQGKRPRALSKNQPECIYSLREFCMGLKEFIDNNGGSSPSYSLFFCLGEKWPDPKNKPWDKKLITVEVVLTTLERLKMLAVDNGASSLNSVELQLSLEQMMEIC</sequence>
<dbReference type="Proteomes" id="UP000314983">
    <property type="component" value="Chromosome 14"/>
</dbReference>
<dbReference type="Gene3D" id="2.60.200.10">
    <property type="match status" value="1"/>
</dbReference>
<dbReference type="PANTHER" id="PTHR11949">
    <property type="entry name" value="INTERFERON REGULATORY FACTOR"/>
    <property type="match status" value="1"/>
</dbReference>
<keyword evidence="8" id="KW-1185">Reference proteome</keyword>
<dbReference type="RefSeq" id="XP_026886962.2">
    <property type="nucleotide sequence ID" value="XM_027031161.2"/>
</dbReference>
<dbReference type="PRINTS" id="PR00267">
    <property type="entry name" value="INTFRNREGFCT"/>
</dbReference>
<dbReference type="SUPFAM" id="SSF46785">
    <property type="entry name" value="Winged helix' DNA-binding domain"/>
    <property type="match status" value="1"/>
</dbReference>
<dbReference type="Pfam" id="PF00605">
    <property type="entry name" value="IRF"/>
    <property type="match status" value="1"/>
</dbReference>
<dbReference type="InterPro" id="IPR008984">
    <property type="entry name" value="SMAD_FHA_dom_sf"/>
</dbReference>
<evidence type="ECO:0000256" key="1">
    <source>
        <dbReference type="ARBA" id="ARBA00004123"/>
    </source>
</evidence>
<keyword evidence="3" id="KW-0238">DNA-binding</keyword>
<evidence type="ECO:0000256" key="3">
    <source>
        <dbReference type="ARBA" id="ARBA00023125"/>
    </source>
</evidence>
<dbReference type="InterPro" id="IPR019471">
    <property type="entry name" value="Interferon_reg_factor-3"/>
</dbReference>
<dbReference type="InterPro" id="IPR036390">
    <property type="entry name" value="WH_DNA-bd_sf"/>
</dbReference>
<dbReference type="SMART" id="SM01243">
    <property type="entry name" value="IRF-3"/>
    <property type="match status" value="1"/>
</dbReference>
<organism evidence="7 8">
    <name type="scientific">Electrophorus electricus</name>
    <name type="common">Electric eel</name>
    <name type="synonym">Gymnotus electricus</name>
    <dbReference type="NCBI Taxonomy" id="8005"/>
    <lineage>
        <taxon>Eukaryota</taxon>
        <taxon>Metazoa</taxon>
        <taxon>Chordata</taxon>
        <taxon>Craniata</taxon>
        <taxon>Vertebrata</taxon>
        <taxon>Euteleostomi</taxon>
        <taxon>Actinopterygii</taxon>
        <taxon>Neopterygii</taxon>
        <taxon>Teleostei</taxon>
        <taxon>Ostariophysi</taxon>
        <taxon>Gymnotiformes</taxon>
        <taxon>Gymnotoidei</taxon>
        <taxon>Gymnotidae</taxon>
        <taxon>Electrophorus</taxon>
    </lineage>
</organism>
<dbReference type="OMA" id="DRGVMGY"/>
<keyword evidence="4" id="KW-0804">Transcription</keyword>
<evidence type="ECO:0000256" key="5">
    <source>
        <dbReference type="ARBA" id="ARBA00023242"/>
    </source>
</evidence>
<dbReference type="Ensembl" id="ENSEEET00000040629.2">
    <property type="protein sequence ID" value="ENSEEEP00000040166.2"/>
    <property type="gene ID" value="ENSEEEG00000019051.2"/>
</dbReference>
<evidence type="ECO:0000256" key="4">
    <source>
        <dbReference type="ARBA" id="ARBA00023163"/>
    </source>
</evidence>
<dbReference type="GO" id="GO:0045893">
    <property type="term" value="P:positive regulation of DNA-templated transcription"/>
    <property type="evidence" value="ECO:0007669"/>
    <property type="project" value="UniProtKB-ARBA"/>
</dbReference>
<evidence type="ECO:0000256" key="2">
    <source>
        <dbReference type="ARBA" id="ARBA00023015"/>
    </source>
</evidence>
<dbReference type="AlphaFoldDB" id="A0A4W4GUN4"/>
<gene>
    <name evidence="7" type="primary">IRF3</name>
</gene>
<dbReference type="InterPro" id="IPR019817">
    <property type="entry name" value="Interferon_reg_fac_CS"/>
</dbReference>
<dbReference type="CDD" id="cd00103">
    <property type="entry name" value="IRF"/>
    <property type="match status" value="1"/>
</dbReference>
<keyword evidence="5" id="KW-0539">Nucleus</keyword>
<dbReference type="GO" id="GO:0000981">
    <property type="term" value="F:DNA-binding transcription factor activity, RNA polymerase II-specific"/>
    <property type="evidence" value="ECO:0007669"/>
    <property type="project" value="TreeGrafter"/>
</dbReference>
<dbReference type="SMART" id="SM00348">
    <property type="entry name" value="IRF"/>
    <property type="match status" value="1"/>
</dbReference>
<dbReference type="InterPro" id="IPR017855">
    <property type="entry name" value="SMAD-like_dom_sf"/>
</dbReference>
<proteinExistence type="predicted"/>
<reference evidence="7" key="3">
    <citation type="submission" date="2020-05" db="EMBL/GenBank/DDBJ databases">
        <title>Electrophorus electricus (electric eel) genome, fEleEle1, primary haplotype.</title>
        <authorList>
            <person name="Myers G."/>
            <person name="Meyer A."/>
            <person name="Fedrigo O."/>
            <person name="Formenti G."/>
            <person name="Rhie A."/>
            <person name="Tracey A."/>
            <person name="Sims Y."/>
            <person name="Jarvis E.D."/>
        </authorList>
    </citation>
    <scope>NUCLEOTIDE SEQUENCE [LARGE SCALE GENOMIC DNA]</scope>
</reference>
<reference evidence="8" key="2">
    <citation type="journal article" date="2017" name="Sci. Adv.">
        <title>A tail of two voltages: Proteomic comparison of the three electric organs of the electric eel.</title>
        <authorList>
            <person name="Traeger L.L."/>
            <person name="Sabat G."/>
            <person name="Barrett-Wilt G.A."/>
            <person name="Wells G.B."/>
            <person name="Sussman M.R."/>
        </authorList>
    </citation>
    <scope>NUCLEOTIDE SEQUENCE [LARGE SCALE GENOMIC DNA]</scope>
</reference>
<dbReference type="Pfam" id="PF10401">
    <property type="entry name" value="IRF-3"/>
    <property type="match status" value="1"/>
</dbReference>
<dbReference type="PROSITE" id="PS51507">
    <property type="entry name" value="IRF_2"/>
    <property type="match status" value="1"/>
</dbReference>
<name>A0A4W4GUN4_ELEEL</name>
<dbReference type="GeneID" id="113590849"/>
<dbReference type="InterPro" id="IPR001346">
    <property type="entry name" value="Interferon_reg_fact_DNA-bd_dom"/>
</dbReference>
<dbReference type="Gene3D" id="1.10.10.10">
    <property type="entry name" value="Winged helix-like DNA-binding domain superfamily/Winged helix DNA-binding domain"/>
    <property type="match status" value="1"/>
</dbReference>
<protein>
    <recommendedName>
        <fullName evidence="6">IRF tryptophan pentad repeat domain-containing protein</fullName>
    </recommendedName>
</protein>
<reference evidence="7" key="4">
    <citation type="submission" date="2025-08" db="UniProtKB">
        <authorList>
            <consortium name="Ensembl"/>
        </authorList>
    </citation>
    <scope>IDENTIFICATION</scope>
</reference>
<dbReference type="GO" id="GO:0002376">
    <property type="term" value="P:immune system process"/>
    <property type="evidence" value="ECO:0007669"/>
    <property type="project" value="TreeGrafter"/>
</dbReference>
<dbReference type="InterPro" id="IPR036388">
    <property type="entry name" value="WH-like_DNA-bd_sf"/>
</dbReference>
<dbReference type="PANTHER" id="PTHR11949:SF1">
    <property type="entry name" value="INTERFERON REGULATORY FACTOR 3"/>
    <property type="match status" value="1"/>
</dbReference>
<keyword evidence="2" id="KW-0805">Transcription regulation</keyword>
<dbReference type="PROSITE" id="PS00601">
    <property type="entry name" value="IRF_1"/>
    <property type="match status" value="1"/>
</dbReference>
<evidence type="ECO:0000313" key="7">
    <source>
        <dbReference type="Ensembl" id="ENSEEEP00000040166.2"/>
    </source>
</evidence>
<accession>A0A4W4GUN4</accession>
<dbReference type="GeneTree" id="ENSGT00940000160569"/>
<feature type="domain" description="IRF tryptophan pentad repeat" evidence="6">
    <location>
        <begin position="5"/>
        <end position="109"/>
    </location>
</feature>